<evidence type="ECO:0000313" key="2">
    <source>
        <dbReference type="EMBL" id="PHJ14930.1"/>
    </source>
</evidence>
<gene>
    <name evidence="2" type="ORF">CSUI_011259</name>
</gene>
<organism evidence="2 3">
    <name type="scientific">Cystoisospora suis</name>
    <dbReference type="NCBI Taxonomy" id="483139"/>
    <lineage>
        <taxon>Eukaryota</taxon>
        <taxon>Sar</taxon>
        <taxon>Alveolata</taxon>
        <taxon>Apicomplexa</taxon>
        <taxon>Conoidasida</taxon>
        <taxon>Coccidia</taxon>
        <taxon>Eucoccidiorida</taxon>
        <taxon>Eimeriorina</taxon>
        <taxon>Sarcocystidae</taxon>
        <taxon>Cystoisospora</taxon>
    </lineage>
</organism>
<dbReference type="AlphaFoldDB" id="A0A2C6JTE2"/>
<dbReference type="GeneID" id="94434571"/>
<feature type="compositionally biased region" description="Basic and acidic residues" evidence="1">
    <location>
        <begin position="70"/>
        <end position="80"/>
    </location>
</feature>
<dbReference type="EMBL" id="MIGC01010453">
    <property type="protein sequence ID" value="PHJ14930.1"/>
    <property type="molecule type" value="Genomic_DNA"/>
</dbReference>
<protein>
    <submittedName>
        <fullName evidence="2">Uncharacterized protein</fullName>
    </submittedName>
</protein>
<dbReference type="Proteomes" id="UP000221165">
    <property type="component" value="Unassembled WGS sequence"/>
</dbReference>
<feature type="region of interest" description="Disordered" evidence="1">
    <location>
        <begin position="68"/>
        <end position="91"/>
    </location>
</feature>
<dbReference type="RefSeq" id="XP_067916664.1">
    <property type="nucleotide sequence ID" value="XM_068071360.1"/>
</dbReference>
<keyword evidence="3" id="KW-1185">Reference proteome</keyword>
<accession>A0A2C6JTE2</accession>
<evidence type="ECO:0000256" key="1">
    <source>
        <dbReference type="SAM" id="MobiDB-lite"/>
    </source>
</evidence>
<comment type="caution">
    <text evidence="2">The sequence shown here is derived from an EMBL/GenBank/DDBJ whole genome shotgun (WGS) entry which is preliminary data.</text>
</comment>
<proteinExistence type="predicted"/>
<sequence length="156" mass="16624">MDLTCSRMQARVPWTSSDNSPIVVLPGRTIQHTGNRSLRHGIHCGRPTSALKVSSCAAVNSLVKLASHQSDNHGRREPEVVGHSPVPQVERSVSVGTAPLERAVHRGMAADPSSDKTSSMVNSSRGRICFRAGVSGRRIPRVADLLTCPRTGTSGP</sequence>
<dbReference type="VEuPathDB" id="ToxoDB:CSUI_011259"/>
<reference evidence="2 3" key="1">
    <citation type="journal article" date="2017" name="Int. J. Parasitol.">
        <title>The genome of the protozoan parasite Cystoisospora suis and a reverse vaccinology approach to identify vaccine candidates.</title>
        <authorList>
            <person name="Palmieri N."/>
            <person name="Shrestha A."/>
            <person name="Ruttkowski B."/>
            <person name="Beck T."/>
            <person name="Vogl C."/>
            <person name="Tomley F."/>
            <person name="Blake D.P."/>
            <person name="Joachim A."/>
        </authorList>
    </citation>
    <scope>NUCLEOTIDE SEQUENCE [LARGE SCALE GENOMIC DNA]</scope>
    <source>
        <strain evidence="2 3">Wien I</strain>
    </source>
</reference>
<evidence type="ECO:0000313" key="3">
    <source>
        <dbReference type="Proteomes" id="UP000221165"/>
    </source>
</evidence>
<name>A0A2C6JTE2_9APIC</name>